<gene>
    <name evidence="2" type="ORF">VTL71DRAFT_2391</name>
</gene>
<feature type="compositionally biased region" description="Basic residues" evidence="1">
    <location>
        <begin position="1"/>
        <end position="19"/>
    </location>
</feature>
<name>A0ABR4C8U3_9HELO</name>
<keyword evidence="3" id="KW-1185">Reference proteome</keyword>
<dbReference type="EMBL" id="JAZHXI010000011">
    <property type="protein sequence ID" value="KAL2066320.1"/>
    <property type="molecule type" value="Genomic_DNA"/>
</dbReference>
<accession>A0ABR4C8U3</accession>
<evidence type="ECO:0000313" key="2">
    <source>
        <dbReference type="EMBL" id="KAL2066320.1"/>
    </source>
</evidence>
<proteinExistence type="predicted"/>
<organism evidence="2 3">
    <name type="scientific">Oculimacula yallundae</name>
    <dbReference type="NCBI Taxonomy" id="86028"/>
    <lineage>
        <taxon>Eukaryota</taxon>
        <taxon>Fungi</taxon>
        <taxon>Dikarya</taxon>
        <taxon>Ascomycota</taxon>
        <taxon>Pezizomycotina</taxon>
        <taxon>Leotiomycetes</taxon>
        <taxon>Helotiales</taxon>
        <taxon>Ploettnerulaceae</taxon>
        <taxon>Oculimacula</taxon>
    </lineage>
</organism>
<sequence>MCHQKKAARRAAKQARRSARPIVVHERRPGILRMLVEHFIQSRQAKRGLVQQAPNSTLQPEPRVFTRQEYGMEKVELEGIGAGGEKEIRVQEEMDRTELPSYGQVMKQV</sequence>
<dbReference type="Proteomes" id="UP001595075">
    <property type="component" value="Unassembled WGS sequence"/>
</dbReference>
<evidence type="ECO:0000313" key="3">
    <source>
        <dbReference type="Proteomes" id="UP001595075"/>
    </source>
</evidence>
<reference evidence="2 3" key="1">
    <citation type="journal article" date="2024" name="Commun. Biol.">
        <title>Comparative genomic analysis of thermophilic fungi reveals convergent evolutionary adaptations and gene losses.</title>
        <authorList>
            <person name="Steindorff A.S."/>
            <person name="Aguilar-Pontes M.V."/>
            <person name="Robinson A.J."/>
            <person name="Andreopoulos B."/>
            <person name="LaButti K."/>
            <person name="Kuo A."/>
            <person name="Mondo S."/>
            <person name="Riley R."/>
            <person name="Otillar R."/>
            <person name="Haridas S."/>
            <person name="Lipzen A."/>
            <person name="Grimwood J."/>
            <person name="Schmutz J."/>
            <person name="Clum A."/>
            <person name="Reid I.D."/>
            <person name="Moisan M.C."/>
            <person name="Butler G."/>
            <person name="Nguyen T.T.M."/>
            <person name="Dewar K."/>
            <person name="Conant G."/>
            <person name="Drula E."/>
            <person name="Henrissat B."/>
            <person name="Hansel C."/>
            <person name="Singer S."/>
            <person name="Hutchinson M.I."/>
            <person name="de Vries R.P."/>
            <person name="Natvig D.O."/>
            <person name="Powell A.J."/>
            <person name="Tsang A."/>
            <person name="Grigoriev I.V."/>
        </authorList>
    </citation>
    <scope>NUCLEOTIDE SEQUENCE [LARGE SCALE GENOMIC DNA]</scope>
    <source>
        <strain evidence="2 3">CBS 494.80</strain>
    </source>
</reference>
<evidence type="ECO:0000256" key="1">
    <source>
        <dbReference type="SAM" id="MobiDB-lite"/>
    </source>
</evidence>
<comment type="caution">
    <text evidence="2">The sequence shown here is derived from an EMBL/GenBank/DDBJ whole genome shotgun (WGS) entry which is preliminary data.</text>
</comment>
<protein>
    <submittedName>
        <fullName evidence="2">Uncharacterized protein</fullName>
    </submittedName>
</protein>
<feature type="region of interest" description="Disordered" evidence="1">
    <location>
        <begin position="1"/>
        <end position="23"/>
    </location>
</feature>